<dbReference type="Proteomes" id="UP000684084">
    <property type="component" value="Unassembled WGS sequence"/>
</dbReference>
<accession>A0A915Z041</accession>
<dbReference type="VEuPathDB" id="FungiDB:RhiirFUN_026874"/>
<proteinExistence type="predicted"/>
<dbReference type="EMBL" id="CAGKOT010000011">
    <property type="protein sequence ID" value="CAB5357193.1"/>
    <property type="molecule type" value="Genomic_DNA"/>
</dbReference>
<protein>
    <recommendedName>
        <fullName evidence="4">RRM domain-containing protein</fullName>
    </recommendedName>
</protein>
<evidence type="ECO:0008006" key="4">
    <source>
        <dbReference type="Google" id="ProtNLM"/>
    </source>
</evidence>
<dbReference type="AlphaFoldDB" id="A0A915Z041"/>
<sequence length="173" mass="20086">MDNYNNQRYYYGSNGDKNARRSSPNGSYNNRNSYNGSNGGNNSNGRYRNNGYNSYNSYNGGGNTSDNSDRSDRSDRSDWNDKRKPPREWKTFTEIKFRVSNIHTNATVTDIMEAFAAYGSVYRVEIVTEETDDSDYPERPTGTAYIIFKPVPTYPFWDNPVRFHGRPLQFRTW</sequence>
<comment type="caution">
    <text evidence="2">The sequence shown here is derived from an EMBL/GenBank/DDBJ whole genome shotgun (WGS) entry which is preliminary data.</text>
</comment>
<evidence type="ECO:0000256" key="1">
    <source>
        <dbReference type="SAM" id="MobiDB-lite"/>
    </source>
</evidence>
<evidence type="ECO:0000313" key="3">
    <source>
        <dbReference type="Proteomes" id="UP000684084"/>
    </source>
</evidence>
<feature type="compositionally biased region" description="Low complexity" evidence="1">
    <location>
        <begin position="21"/>
        <end position="58"/>
    </location>
</feature>
<organism evidence="2 3">
    <name type="scientific">Rhizophagus irregularis</name>
    <dbReference type="NCBI Taxonomy" id="588596"/>
    <lineage>
        <taxon>Eukaryota</taxon>
        <taxon>Fungi</taxon>
        <taxon>Fungi incertae sedis</taxon>
        <taxon>Mucoromycota</taxon>
        <taxon>Glomeromycotina</taxon>
        <taxon>Glomeromycetes</taxon>
        <taxon>Glomerales</taxon>
        <taxon>Glomeraceae</taxon>
        <taxon>Rhizophagus</taxon>
    </lineage>
</organism>
<reference evidence="2" key="1">
    <citation type="submission" date="2020-05" db="EMBL/GenBank/DDBJ databases">
        <authorList>
            <person name="Rincon C."/>
            <person name="Sanders R I."/>
            <person name="Robbins C."/>
            <person name="Chaturvedi A."/>
        </authorList>
    </citation>
    <scope>NUCLEOTIDE SEQUENCE</scope>
    <source>
        <strain evidence="2">CHB12</strain>
    </source>
</reference>
<name>A0A915Z041_9GLOM</name>
<evidence type="ECO:0000313" key="2">
    <source>
        <dbReference type="EMBL" id="CAB5357193.1"/>
    </source>
</evidence>
<feature type="region of interest" description="Disordered" evidence="1">
    <location>
        <begin position="1"/>
        <end position="85"/>
    </location>
</feature>
<feature type="compositionally biased region" description="Basic and acidic residues" evidence="1">
    <location>
        <begin position="67"/>
        <end position="85"/>
    </location>
</feature>
<dbReference type="OrthoDB" id="2375535at2759"/>
<gene>
    <name evidence="2" type="ORF">CHRIB12_LOCUS6654</name>
</gene>